<keyword evidence="3 5" id="KW-1133">Transmembrane helix</keyword>
<feature type="transmembrane region" description="Helical" evidence="5">
    <location>
        <begin position="289"/>
        <end position="306"/>
    </location>
</feature>
<evidence type="ECO:0000313" key="7">
    <source>
        <dbReference type="Proteomes" id="UP001174691"/>
    </source>
</evidence>
<comment type="subcellular location">
    <subcellularLocation>
        <location evidence="1">Membrane</location>
        <topology evidence="1">Multi-pass membrane protein</topology>
    </subcellularLocation>
</comment>
<dbReference type="Pfam" id="PF01027">
    <property type="entry name" value="Bax1-I"/>
    <property type="match status" value="1"/>
</dbReference>
<comment type="caution">
    <text evidence="6">The sequence shown here is derived from an EMBL/GenBank/DDBJ whole genome shotgun (WGS) entry which is preliminary data.</text>
</comment>
<evidence type="ECO:0000256" key="5">
    <source>
        <dbReference type="SAM" id="Phobius"/>
    </source>
</evidence>
<dbReference type="GO" id="GO:0005743">
    <property type="term" value="C:mitochondrial inner membrane"/>
    <property type="evidence" value="ECO:0007669"/>
    <property type="project" value="TreeGrafter"/>
</dbReference>
<protein>
    <submittedName>
        <fullName evidence="6">Inhibitor of apoptosis-promoting Bax1-domain-containing protein</fullName>
    </submittedName>
</protein>
<feature type="transmembrane region" description="Helical" evidence="5">
    <location>
        <begin position="137"/>
        <end position="156"/>
    </location>
</feature>
<accession>A0AA38S403</accession>
<proteinExistence type="predicted"/>
<evidence type="ECO:0000256" key="1">
    <source>
        <dbReference type="ARBA" id="ARBA00004141"/>
    </source>
</evidence>
<organism evidence="6 7">
    <name type="scientific">Coniochaeta hoffmannii</name>
    <dbReference type="NCBI Taxonomy" id="91930"/>
    <lineage>
        <taxon>Eukaryota</taxon>
        <taxon>Fungi</taxon>
        <taxon>Dikarya</taxon>
        <taxon>Ascomycota</taxon>
        <taxon>Pezizomycotina</taxon>
        <taxon>Sordariomycetes</taxon>
        <taxon>Sordariomycetidae</taxon>
        <taxon>Coniochaetales</taxon>
        <taxon>Coniochaetaceae</taxon>
        <taxon>Coniochaeta</taxon>
    </lineage>
</organism>
<keyword evidence="4 5" id="KW-0472">Membrane</keyword>
<evidence type="ECO:0000256" key="2">
    <source>
        <dbReference type="ARBA" id="ARBA00022692"/>
    </source>
</evidence>
<dbReference type="EMBL" id="JANBVN010000054">
    <property type="protein sequence ID" value="KAJ9155840.1"/>
    <property type="molecule type" value="Genomic_DNA"/>
</dbReference>
<dbReference type="PANTHER" id="PTHR23291">
    <property type="entry name" value="BAX INHIBITOR-RELATED"/>
    <property type="match status" value="1"/>
</dbReference>
<sequence length="355" mass="38326">MSFTITVRQGPARMATRLPQLTKAAFQQPSKTSSMASVRAFHRSAPKNSFFTSRPSSLLTSQAARQNLVSRLAGSGRTYYQQAGAPPAADQGTLLRKLLVGGAIFGGTLVAVNVVFNRETREDGGMPLFERKYLNSTFAHTGLGVGIIGLTAYQMVQSGFVYRIMVTNPWVFAIGGLALSFGTMLGTRAIDPDNYIPKYALWTAFNATQAAFVAPLIAFAPGALIARAGLYTVAMMGSIAFVGATAKQEKYLYIGGPLLAGAAIVAASGFAPLLLPATAVRTLAFTENIWLYGGLALFGGFTLYDVQKVLYHARLAERGVIKKDPVNESISLELDFLNIFIRMLQILMMQQNKRK</sequence>
<keyword evidence="7" id="KW-1185">Reference proteome</keyword>
<feature type="transmembrane region" description="Helical" evidence="5">
    <location>
        <begin position="251"/>
        <end position="277"/>
    </location>
</feature>
<feature type="transmembrane region" description="Helical" evidence="5">
    <location>
        <begin position="98"/>
        <end position="116"/>
    </location>
</feature>
<dbReference type="InterPro" id="IPR006214">
    <property type="entry name" value="Bax_inhibitor_1-related"/>
</dbReference>
<gene>
    <name evidence="6" type="ORF">NKR19_g4398</name>
</gene>
<feature type="transmembrane region" description="Helical" evidence="5">
    <location>
        <begin position="168"/>
        <end position="187"/>
    </location>
</feature>
<reference evidence="6" key="1">
    <citation type="submission" date="2022-07" db="EMBL/GenBank/DDBJ databases">
        <title>Fungi with potential for degradation of polypropylene.</title>
        <authorList>
            <person name="Gostincar C."/>
        </authorList>
    </citation>
    <scope>NUCLEOTIDE SEQUENCE</scope>
    <source>
        <strain evidence="6">EXF-13287</strain>
    </source>
</reference>
<evidence type="ECO:0000256" key="4">
    <source>
        <dbReference type="ARBA" id="ARBA00023136"/>
    </source>
</evidence>
<dbReference type="Proteomes" id="UP001174691">
    <property type="component" value="Unassembled WGS sequence"/>
</dbReference>
<evidence type="ECO:0000313" key="6">
    <source>
        <dbReference type="EMBL" id="KAJ9155840.1"/>
    </source>
</evidence>
<dbReference type="PANTHER" id="PTHR23291:SF112">
    <property type="entry name" value="GROWTH HORMONE-INDUCIBLE TRANSMEMBRANE PROTEIN"/>
    <property type="match status" value="1"/>
</dbReference>
<name>A0AA38S403_9PEZI</name>
<keyword evidence="2 5" id="KW-0812">Transmembrane</keyword>
<evidence type="ECO:0000256" key="3">
    <source>
        <dbReference type="ARBA" id="ARBA00022989"/>
    </source>
</evidence>
<dbReference type="AlphaFoldDB" id="A0AA38S403"/>